<organism evidence="2 3">
    <name type="scientific">Streptomyces fradiae ATCC 10745 = DSM 40063</name>
    <dbReference type="NCBI Taxonomy" id="1319510"/>
    <lineage>
        <taxon>Bacteria</taxon>
        <taxon>Bacillati</taxon>
        <taxon>Actinomycetota</taxon>
        <taxon>Actinomycetes</taxon>
        <taxon>Kitasatosporales</taxon>
        <taxon>Streptomycetaceae</taxon>
        <taxon>Streptomyces</taxon>
    </lineage>
</organism>
<feature type="region of interest" description="Disordered" evidence="1">
    <location>
        <begin position="17"/>
        <end position="44"/>
    </location>
</feature>
<gene>
    <name evidence="2" type="ORF">BG846_05585</name>
</gene>
<dbReference type="EMBL" id="MIFZ01000343">
    <property type="protein sequence ID" value="OSY48855.1"/>
    <property type="molecule type" value="Genomic_DNA"/>
</dbReference>
<feature type="compositionally biased region" description="Low complexity" evidence="1">
    <location>
        <begin position="30"/>
        <end position="44"/>
    </location>
</feature>
<evidence type="ECO:0000256" key="1">
    <source>
        <dbReference type="SAM" id="MobiDB-lite"/>
    </source>
</evidence>
<reference evidence="2 3" key="1">
    <citation type="submission" date="2016-09" db="EMBL/GenBank/DDBJ databases">
        <title>Streptomyces fradiae DSM40063, a candidate organism with high potential of specific P450 cytochromes.</title>
        <authorList>
            <person name="Grumaz C."/>
            <person name="Vainshtein Y."/>
            <person name="Kirstahler P."/>
            <person name="Sohn K."/>
        </authorList>
    </citation>
    <scope>NUCLEOTIDE SEQUENCE [LARGE SCALE GENOMIC DNA]</scope>
    <source>
        <strain evidence="2 3">DSM 40063</strain>
    </source>
</reference>
<dbReference type="AlphaFoldDB" id="A0A1Y2NMX5"/>
<protein>
    <submittedName>
        <fullName evidence="2">Uncharacterized protein</fullName>
    </submittedName>
</protein>
<comment type="caution">
    <text evidence="2">The sequence shown here is derived from an EMBL/GenBank/DDBJ whole genome shotgun (WGS) entry which is preliminary data.</text>
</comment>
<evidence type="ECO:0000313" key="2">
    <source>
        <dbReference type="EMBL" id="OSY48855.1"/>
    </source>
</evidence>
<sequence>MPDAVLAAVSRIERMRSSGRNGLPGTMPIAASSPARSGSSAAGGSCWARVSISS</sequence>
<proteinExistence type="predicted"/>
<dbReference type="Proteomes" id="UP000194318">
    <property type="component" value="Unassembled WGS sequence"/>
</dbReference>
<evidence type="ECO:0000313" key="3">
    <source>
        <dbReference type="Proteomes" id="UP000194318"/>
    </source>
</evidence>
<accession>A0A1Y2NMX5</accession>
<name>A0A1Y2NMX5_STRFR</name>